<dbReference type="EMBL" id="JACJSG010000015">
    <property type="protein sequence ID" value="MBD2501486.1"/>
    <property type="molecule type" value="Genomic_DNA"/>
</dbReference>
<evidence type="ECO:0008006" key="3">
    <source>
        <dbReference type="Google" id="ProtNLM"/>
    </source>
</evidence>
<dbReference type="InterPro" id="IPR036388">
    <property type="entry name" value="WH-like_DNA-bd_sf"/>
</dbReference>
<protein>
    <recommendedName>
        <fullName evidence="3">DUF433 domain-containing protein</fullName>
    </recommendedName>
</protein>
<gene>
    <name evidence="1" type="ORF">H6G83_12890</name>
</gene>
<reference evidence="1 2" key="1">
    <citation type="journal article" date="2020" name="ISME J.">
        <title>Comparative genomics reveals insights into cyanobacterial evolution and habitat adaptation.</title>
        <authorList>
            <person name="Chen M.Y."/>
            <person name="Teng W.K."/>
            <person name="Zhao L."/>
            <person name="Hu C.X."/>
            <person name="Zhou Y.K."/>
            <person name="Han B.P."/>
            <person name="Song L.R."/>
            <person name="Shu W.S."/>
        </authorList>
    </citation>
    <scope>NUCLEOTIDE SEQUENCE [LARGE SCALE GENOMIC DNA]</scope>
    <source>
        <strain evidence="1 2">FACHB-119</strain>
    </source>
</reference>
<dbReference type="Gene3D" id="1.10.10.10">
    <property type="entry name" value="Winged helix-like DNA-binding domain superfamily/Winged helix DNA-binding domain"/>
    <property type="match status" value="1"/>
</dbReference>
<organism evidence="1 2">
    <name type="scientific">Anabaena azotica FACHB-119</name>
    <dbReference type="NCBI Taxonomy" id="947527"/>
    <lineage>
        <taxon>Bacteria</taxon>
        <taxon>Bacillati</taxon>
        <taxon>Cyanobacteriota</taxon>
        <taxon>Cyanophyceae</taxon>
        <taxon>Nostocales</taxon>
        <taxon>Nostocaceae</taxon>
        <taxon>Anabaena</taxon>
        <taxon>Anabaena azotica</taxon>
    </lineage>
</organism>
<keyword evidence="2" id="KW-1185">Reference proteome</keyword>
<sequence length="127" mass="14605">MSLQELKEQACRLPVSDRLALINAVIQSLQDQPQMDNWQYLVARPHSWRKQLYIKGRKLLASTVWQDMIANEMSPEQAAENWDLPISAICEAISYCESHQELLKLEADEERHRLEAKGVTLESTNVA</sequence>
<name>A0ABR8D5R5_9NOST</name>
<dbReference type="Proteomes" id="UP000661112">
    <property type="component" value="Unassembled WGS sequence"/>
</dbReference>
<accession>A0ABR8D5R5</accession>
<proteinExistence type="predicted"/>
<evidence type="ECO:0000313" key="2">
    <source>
        <dbReference type="Proteomes" id="UP000661112"/>
    </source>
</evidence>
<evidence type="ECO:0000313" key="1">
    <source>
        <dbReference type="EMBL" id="MBD2501486.1"/>
    </source>
</evidence>
<dbReference type="RefSeq" id="WP_190472390.1">
    <property type="nucleotide sequence ID" value="NZ_JACJSG010000015.1"/>
</dbReference>
<comment type="caution">
    <text evidence="1">The sequence shown here is derived from an EMBL/GenBank/DDBJ whole genome shotgun (WGS) entry which is preliminary data.</text>
</comment>